<accession>A0A023BYF0</accession>
<dbReference type="STRING" id="1317122.ATO12_10140"/>
<gene>
    <name evidence="1" type="ORF">ATO12_10140</name>
</gene>
<comment type="caution">
    <text evidence="1">The sequence shown here is derived from an EMBL/GenBank/DDBJ whole genome shotgun (WGS) entry which is preliminary data.</text>
</comment>
<dbReference type="Proteomes" id="UP000023541">
    <property type="component" value="Unassembled WGS sequence"/>
</dbReference>
<dbReference type="EMBL" id="AQRA01000002">
    <property type="protein sequence ID" value="EZH75076.1"/>
    <property type="molecule type" value="Genomic_DNA"/>
</dbReference>
<reference evidence="1 2" key="1">
    <citation type="submission" date="2014-04" db="EMBL/GenBank/DDBJ databases">
        <title>Aquimarina sp. 22II-S11-z7 Genome Sequencing.</title>
        <authorList>
            <person name="Lai Q."/>
        </authorList>
    </citation>
    <scope>NUCLEOTIDE SEQUENCE [LARGE SCALE GENOMIC DNA]</scope>
    <source>
        <strain evidence="1 2">22II-S11-z7</strain>
    </source>
</reference>
<name>A0A023BYF0_9FLAO</name>
<protein>
    <submittedName>
        <fullName evidence="1">Uncharacterized protein</fullName>
    </submittedName>
</protein>
<dbReference type="AlphaFoldDB" id="A0A023BYF0"/>
<keyword evidence="2" id="KW-1185">Reference proteome</keyword>
<evidence type="ECO:0000313" key="2">
    <source>
        <dbReference type="Proteomes" id="UP000023541"/>
    </source>
</evidence>
<organism evidence="1 2">
    <name type="scientific">Aquimarina atlantica</name>
    <dbReference type="NCBI Taxonomy" id="1317122"/>
    <lineage>
        <taxon>Bacteria</taxon>
        <taxon>Pseudomonadati</taxon>
        <taxon>Bacteroidota</taxon>
        <taxon>Flavobacteriia</taxon>
        <taxon>Flavobacteriales</taxon>
        <taxon>Flavobacteriaceae</taxon>
        <taxon>Aquimarina</taxon>
    </lineage>
</organism>
<evidence type="ECO:0000313" key="1">
    <source>
        <dbReference type="EMBL" id="EZH75076.1"/>
    </source>
</evidence>
<proteinExistence type="predicted"/>
<dbReference type="RefSeq" id="WP_034240195.1">
    <property type="nucleotide sequence ID" value="NZ_AQRA01000002.1"/>
</dbReference>
<dbReference type="eggNOG" id="ENOG503007A">
    <property type="taxonomic scope" value="Bacteria"/>
</dbReference>
<dbReference type="OrthoDB" id="1164416at2"/>
<sequence>MKFNRQILASVFLVLFGIIQLADLHIVGHDADDTDCTLCKFTSDHHNDNFTSADTVTVPEAVHVPADIVRATYVNRYFDSSAAYNFLNKAPPAA</sequence>